<accession>A0ABN6QVH6</accession>
<keyword evidence="3" id="KW-1185">Reference proteome</keyword>
<evidence type="ECO:0000313" key="3">
    <source>
        <dbReference type="Proteomes" id="UP001059597"/>
    </source>
</evidence>
<evidence type="ECO:0000313" key="2">
    <source>
        <dbReference type="EMBL" id="BDM70202.1"/>
    </source>
</evidence>
<sequence>MPGHAENRAASADAGEPWTVQAAACGHPGMSANPRGAVETGANGCDRPTAIPGSSTATATATATADERWAPG</sequence>
<reference evidence="2" key="1">
    <citation type="submission" date="2022-06" db="EMBL/GenBank/DDBJ databases">
        <title>Complete genome sequence of Streptomyces nigrescens HEK616.</title>
        <authorList>
            <person name="Asamizu S."/>
            <person name="Onaka H."/>
        </authorList>
    </citation>
    <scope>NUCLEOTIDE SEQUENCE</scope>
    <source>
        <strain evidence="2">HEK616</strain>
    </source>
</reference>
<feature type="region of interest" description="Disordered" evidence="1">
    <location>
        <begin position="1"/>
        <end position="72"/>
    </location>
</feature>
<gene>
    <name evidence="2" type="ORF">HEK616_36890</name>
</gene>
<organism evidence="2 3">
    <name type="scientific">Streptomyces nigrescens</name>
    <dbReference type="NCBI Taxonomy" id="1920"/>
    <lineage>
        <taxon>Bacteria</taxon>
        <taxon>Bacillati</taxon>
        <taxon>Actinomycetota</taxon>
        <taxon>Actinomycetes</taxon>
        <taxon>Kitasatosporales</taxon>
        <taxon>Streptomycetaceae</taxon>
        <taxon>Streptomyces</taxon>
    </lineage>
</organism>
<protein>
    <submittedName>
        <fullName evidence="2">Uncharacterized protein</fullName>
    </submittedName>
</protein>
<proteinExistence type="predicted"/>
<evidence type="ECO:0000256" key="1">
    <source>
        <dbReference type="SAM" id="MobiDB-lite"/>
    </source>
</evidence>
<dbReference type="EMBL" id="AP026073">
    <property type="protein sequence ID" value="BDM70202.1"/>
    <property type="molecule type" value="Genomic_DNA"/>
</dbReference>
<name>A0ABN6QVH6_STRNI</name>
<dbReference type="Proteomes" id="UP001059597">
    <property type="component" value="Chromosome"/>
</dbReference>